<name>A0A9W7H7P1_HIBTR</name>
<dbReference type="OrthoDB" id="1019168at2759"/>
<dbReference type="PANTHER" id="PTHR48104:SF7">
    <property type="entry name" value="METACASPASE-9"/>
    <property type="match status" value="1"/>
</dbReference>
<dbReference type="AlphaFoldDB" id="A0A9W7H7P1"/>
<dbReference type="EMBL" id="BSYR01000010">
    <property type="protein sequence ID" value="GMI72504.1"/>
    <property type="molecule type" value="Genomic_DNA"/>
</dbReference>
<accession>A0A9W7H7P1</accession>
<evidence type="ECO:0000259" key="2">
    <source>
        <dbReference type="Pfam" id="PF00656"/>
    </source>
</evidence>
<dbReference type="Pfam" id="PF00656">
    <property type="entry name" value="Peptidase_C14"/>
    <property type="match status" value="1"/>
</dbReference>
<dbReference type="InterPro" id="IPR011600">
    <property type="entry name" value="Pept_C14_caspase"/>
</dbReference>
<dbReference type="PANTHER" id="PTHR48104">
    <property type="entry name" value="METACASPASE-4"/>
    <property type="match status" value="1"/>
</dbReference>
<evidence type="ECO:0000313" key="4">
    <source>
        <dbReference type="Proteomes" id="UP001165190"/>
    </source>
</evidence>
<comment type="caution">
    <text evidence="3">The sequence shown here is derived from an EMBL/GenBank/DDBJ whole genome shotgun (WGS) entry which is preliminary data.</text>
</comment>
<protein>
    <submittedName>
        <fullName evidence="3">Metacaspase 2f, metacaspase 9</fullName>
    </submittedName>
</protein>
<proteinExistence type="inferred from homology"/>
<organism evidence="3 4">
    <name type="scientific">Hibiscus trionum</name>
    <name type="common">Flower of an hour</name>
    <dbReference type="NCBI Taxonomy" id="183268"/>
    <lineage>
        <taxon>Eukaryota</taxon>
        <taxon>Viridiplantae</taxon>
        <taxon>Streptophyta</taxon>
        <taxon>Embryophyta</taxon>
        <taxon>Tracheophyta</taxon>
        <taxon>Spermatophyta</taxon>
        <taxon>Magnoliopsida</taxon>
        <taxon>eudicotyledons</taxon>
        <taxon>Gunneridae</taxon>
        <taxon>Pentapetalae</taxon>
        <taxon>rosids</taxon>
        <taxon>malvids</taxon>
        <taxon>Malvales</taxon>
        <taxon>Malvaceae</taxon>
        <taxon>Malvoideae</taxon>
        <taxon>Hibiscus</taxon>
    </lineage>
</organism>
<reference evidence="3" key="1">
    <citation type="submission" date="2023-05" db="EMBL/GenBank/DDBJ databases">
        <title>Genome and transcriptome analyses reveal genes involved in the formation of fine ridges on petal epidermal cells in Hibiscus trionum.</title>
        <authorList>
            <person name="Koshimizu S."/>
            <person name="Masuda S."/>
            <person name="Ishii T."/>
            <person name="Shirasu K."/>
            <person name="Hoshino A."/>
            <person name="Arita M."/>
        </authorList>
    </citation>
    <scope>NUCLEOTIDE SEQUENCE</scope>
    <source>
        <strain evidence="3">Hamamatsu line</strain>
    </source>
</reference>
<evidence type="ECO:0000313" key="3">
    <source>
        <dbReference type="EMBL" id="GMI72504.1"/>
    </source>
</evidence>
<dbReference type="Gene3D" id="3.40.50.1460">
    <property type="match status" value="1"/>
</dbReference>
<dbReference type="GO" id="GO:0004197">
    <property type="term" value="F:cysteine-type endopeptidase activity"/>
    <property type="evidence" value="ECO:0007669"/>
    <property type="project" value="InterPro"/>
</dbReference>
<evidence type="ECO:0000256" key="1">
    <source>
        <dbReference type="ARBA" id="ARBA00009005"/>
    </source>
</evidence>
<dbReference type="GO" id="GO:0006508">
    <property type="term" value="P:proteolysis"/>
    <property type="evidence" value="ECO:0007669"/>
    <property type="project" value="InterPro"/>
</dbReference>
<feature type="domain" description="Peptidase C14 caspase" evidence="2">
    <location>
        <begin position="5"/>
        <end position="67"/>
    </location>
</feature>
<dbReference type="GO" id="GO:0005737">
    <property type="term" value="C:cytoplasm"/>
    <property type="evidence" value="ECO:0007669"/>
    <property type="project" value="TreeGrafter"/>
</dbReference>
<dbReference type="InterPro" id="IPR050452">
    <property type="entry name" value="Metacaspase"/>
</dbReference>
<dbReference type="Proteomes" id="UP001165190">
    <property type="component" value="Unassembled WGS sequence"/>
</dbReference>
<comment type="similarity">
    <text evidence="1">Belongs to the peptidase C14B family.</text>
</comment>
<sequence>MMTTAREGDVLFFYFSGHGTAIPAFHDDRFVEDEAIVPCDFNIITDTDLREIISQLAAGVSFTILSDS</sequence>
<gene>
    <name evidence="3" type="ORF">HRI_000919700</name>
</gene>
<keyword evidence="4" id="KW-1185">Reference proteome</keyword>